<feature type="transmembrane region" description="Helical" evidence="7">
    <location>
        <begin position="297"/>
        <end position="319"/>
    </location>
</feature>
<dbReference type="Gene3D" id="1.20.1530.20">
    <property type="match status" value="1"/>
</dbReference>
<feature type="transmembrane region" description="Helical" evidence="7">
    <location>
        <begin position="232"/>
        <end position="254"/>
    </location>
</feature>
<evidence type="ECO:0000256" key="2">
    <source>
        <dbReference type="ARBA" id="ARBA00022448"/>
    </source>
</evidence>
<dbReference type="WBParaSite" id="jg10080">
    <property type="protein sequence ID" value="jg10080"/>
    <property type="gene ID" value="jg10080"/>
</dbReference>
<comment type="subcellular location">
    <subcellularLocation>
        <location evidence="1">Membrane</location>
        <topology evidence="1">Multi-pass membrane protein</topology>
    </subcellularLocation>
</comment>
<sequence length="680" mass="75275">MVASFGLVLYMFLMGLELDTGLLFRGIKRFTVISLAEPEKRELTPFPSFLLFTFVALAITAFPVLARILTEKKLLSTPVGLMTISAAAIDDICAWVLLALAISIINAGDPFVAAYVLITIAIYALFLLVPGRILLRKAFEKFFTVNRNPVLTQMLLAITLIMVFLSAWTTEWIGVHAIFGAFLVGIIIPRIGGLTMELTHKLEDLVGIAFLPLYFASSGLKTKMGLLNDWTTLLFSVLVICVACAGKIIGCTLAARWTGFPWRESFSIGILMNTKGLVELIVLNIGLDAGVINERIFVVMVLMALVTTFMTSPLVAFVYPPKYQNRTVSLTKKKKSHPSGLLFKEDIDEEVLLYLTELDSVPLVANFLQMFRASLPQKNFFLLGFKAFTEFDRSSNIMVSTQTERVIESDQTLSMFRFFGKLMGVKTKSFIAATRLAEIGVEINRIAEKEQCDLLVVPWKKDSPGSDQRAAVSSIISDVKSMNIAIFVDRVGTTISLGNHHHPFHRVVVLFTRGENSRAALQLAFRLRRRQTEVRLTVLHLQITNASISSLDNELLQAVKELSAKESGVFLSTVKCVDREEFKPVLEKTLANGQGSFDLALVGHSFVDFDSMTANGSSSNAEAGTAVQKRPSLIRRFSQRIATDEDRIFGAMGEWLYEFENGPSFVVVHAMTNLKASSAA</sequence>
<reference evidence="10" key="1">
    <citation type="submission" date="2022-11" db="UniProtKB">
        <authorList>
            <consortium name="WormBaseParasite"/>
        </authorList>
    </citation>
    <scope>IDENTIFICATION</scope>
</reference>
<keyword evidence="9" id="KW-1185">Reference proteome</keyword>
<evidence type="ECO:0000313" key="10">
    <source>
        <dbReference type="WBParaSite" id="jg10080"/>
    </source>
</evidence>
<dbReference type="GO" id="GO:0015297">
    <property type="term" value="F:antiporter activity"/>
    <property type="evidence" value="ECO:0007669"/>
    <property type="project" value="InterPro"/>
</dbReference>
<evidence type="ECO:0000256" key="3">
    <source>
        <dbReference type="ARBA" id="ARBA00022692"/>
    </source>
</evidence>
<feature type="transmembrane region" description="Helical" evidence="7">
    <location>
        <begin position="173"/>
        <end position="192"/>
    </location>
</feature>
<name>A0A915CKE2_9BILA</name>
<evidence type="ECO:0000256" key="1">
    <source>
        <dbReference type="ARBA" id="ARBA00004141"/>
    </source>
</evidence>
<feature type="transmembrane region" description="Helical" evidence="7">
    <location>
        <begin position="7"/>
        <end position="27"/>
    </location>
</feature>
<dbReference type="PANTHER" id="PTHR32468">
    <property type="entry name" value="CATION/H + ANTIPORTER"/>
    <property type="match status" value="1"/>
</dbReference>
<dbReference type="PANTHER" id="PTHR32468:SF0">
    <property type="entry name" value="K(+)_H(+) ANTIPORTER 1"/>
    <property type="match status" value="1"/>
</dbReference>
<organism evidence="9 10">
    <name type="scientific">Ditylenchus dipsaci</name>
    <dbReference type="NCBI Taxonomy" id="166011"/>
    <lineage>
        <taxon>Eukaryota</taxon>
        <taxon>Metazoa</taxon>
        <taxon>Ecdysozoa</taxon>
        <taxon>Nematoda</taxon>
        <taxon>Chromadorea</taxon>
        <taxon>Rhabditida</taxon>
        <taxon>Tylenchina</taxon>
        <taxon>Tylenchomorpha</taxon>
        <taxon>Sphaerularioidea</taxon>
        <taxon>Anguinidae</taxon>
        <taxon>Anguininae</taxon>
        <taxon>Ditylenchus</taxon>
    </lineage>
</organism>
<feature type="transmembrane region" description="Helical" evidence="7">
    <location>
        <begin position="150"/>
        <end position="167"/>
    </location>
</feature>
<dbReference type="InterPro" id="IPR050794">
    <property type="entry name" value="CPA2_transporter"/>
</dbReference>
<keyword evidence="5" id="KW-0406">Ion transport</keyword>
<evidence type="ECO:0000256" key="7">
    <source>
        <dbReference type="SAM" id="Phobius"/>
    </source>
</evidence>
<accession>A0A915CKE2</accession>
<keyword evidence="2" id="KW-0813">Transport</keyword>
<feature type="transmembrane region" description="Helical" evidence="7">
    <location>
        <begin position="81"/>
        <end position="105"/>
    </location>
</feature>
<proteinExistence type="predicted"/>
<keyword evidence="3 7" id="KW-0812">Transmembrane</keyword>
<feature type="transmembrane region" description="Helical" evidence="7">
    <location>
        <begin position="266"/>
        <end position="285"/>
    </location>
</feature>
<keyword evidence="4 7" id="KW-1133">Transmembrane helix</keyword>
<evidence type="ECO:0000256" key="4">
    <source>
        <dbReference type="ARBA" id="ARBA00022989"/>
    </source>
</evidence>
<dbReference type="GO" id="GO:1902600">
    <property type="term" value="P:proton transmembrane transport"/>
    <property type="evidence" value="ECO:0007669"/>
    <property type="project" value="InterPro"/>
</dbReference>
<feature type="transmembrane region" description="Helical" evidence="7">
    <location>
        <begin position="204"/>
        <end position="220"/>
    </location>
</feature>
<feature type="domain" description="Cation/H+ exchanger transmembrane" evidence="8">
    <location>
        <begin position="51"/>
        <end position="315"/>
    </location>
</feature>
<dbReference type="Pfam" id="PF00999">
    <property type="entry name" value="Na_H_Exchanger"/>
    <property type="match status" value="1"/>
</dbReference>
<feature type="transmembrane region" description="Helical" evidence="7">
    <location>
        <begin position="47"/>
        <end position="69"/>
    </location>
</feature>
<protein>
    <submittedName>
        <fullName evidence="10">Cation/H+ exchanger domain-containing protein</fullName>
    </submittedName>
</protein>
<evidence type="ECO:0000256" key="5">
    <source>
        <dbReference type="ARBA" id="ARBA00023065"/>
    </source>
</evidence>
<dbReference type="AlphaFoldDB" id="A0A915CKE2"/>
<dbReference type="InterPro" id="IPR038770">
    <property type="entry name" value="Na+/solute_symporter_sf"/>
</dbReference>
<dbReference type="InterPro" id="IPR006153">
    <property type="entry name" value="Cation/H_exchanger_TM"/>
</dbReference>
<dbReference type="GO" id="GO:0016020">
    <property type="term" value="C:membrane"/>
    <property type="evidence" value="ECO:0007669"/>
    <property type="project" value="UniProtKB-SubCell"/>
</dbReference>
<evidence type="ECO:0000313" key="9">
    <source>
        <dbReference type="Proteomes" id="UP000887574"/>
    </source>
</evidence>
<dbReference type="Gene3D" id="3.40.50.12370">
    <property type="match status" value="1"/>
</dbReference>
<evidence type="ECO:0000259" key="8">
    <source>
        <dbReference type="Pfam" id="PF00999"/>
    </source>
</evidence>
<feature type="transmembrane region" description="Helical" evidence="7">
    <location>
        <begin position="111"/>
        <end position="129"/>
    </location>
</feature>
<evidence type="ECO:0000256" key="6">
    <source>
        <dbReference type="ARBA" id="ARBA00023136"/>
    </source>
</evidence>
<dbReference type="Proteomes" id="UP000887574">
    <property type="component" value="Unplaced"/>
</dbReference>
<keyword evidence="6 7" id="KW-0472">Membrane</keyword>